<feature type="region of interest" description="Disordered" evidence="1">
    <location>
        <begin position="1"/>
        <end position="28"/>
    </location>
</feature>
<proteinExistence type="predicted"/>
<dbReference type="EMBL" id="ONZP01000211">
    <property type="protein sequence ID" value="SPJ77972.1"/>
    <property type="molecule type" value="Genomic_DNA"/>
</dbReference>
<accession>A0AAE8M9R7</accession>
<keyword evidence="3" id="KW-1185">Reference proteome</keyword>
<comment type="caution">
    <text evidence="2">The sequence shown here is derived from an EMBL/GenBank/DDBJ whole genome shotgun (WGS) entry which is preliminary data.</text>
</comment>
<dbReference type="Proteomes" id="UP001187734">
    <property type="component" value="Unassembled WGS sequence"/>
</dbReference>
<evidence type="ECO:0000313" key="3">
    <source>
        <dbReference type="Proteomes" id="UP001187734"/>
    </source>
</evidence>
<protein>
    <submittedName>
        <fullName evidence="2">Uncharacterized protein</fullName>
    </submittedName>
</protein>
<feature type="compositionally biased region" description="Basic and acidic residues" evidence="1">
    <location>
        <begin position="17"/>
        <end position="26"/>
    </location>
</feature>
<evidence type="ECO:0000256" key="1">
    <source>
        <dbReference type="SAM" id="MobiDB-lite"/>
    </source>
</evidence>
<evidence type="ECO:0000313" key="2">
    <source>
        <dbReference type="EMBL" id="SPJ77972.1"/>
    </source>
</evidence>
<sequence>MPSKATAATCGLSKPASTKDHKDSDSTLHTGQYITGITVRGIKRDEEDLIGIGSQFDNAPTDRPSEFSLL</sequence>
<gene>
    <name evidence="2" type="ORF">FTOL_06377</name>
</gene>
<dbReference type="AlphaFoldDB" id="A0AAE8M9R7"/>
<name>A0AAE8M9R7_9HYPO</name>
<reference evidence="2" key="1">
    <citation type="submission" date="2018-03" db="EMBL/GenBank/DDBJ databases">
        <authorList>
            <person name="Guldener U."/>
        </authorList>
    </citation>
    <scope>NUCLEOTIDE SEQUENCE</scope>
</reference>
<organism evidence="2 3">
    <name type="scientific">Fusarium torulosum</name>
    <dbReference type="NCBI Taxonomy" id="33205"/>
    <lineage>
        <taxon>Eukaryota</taxon>
        <taxon>Fungi</taxon>
        <taxon>Dikarya</taxon>
        <taxon>Ascomycota</taxon>
        <taxon>Pezizomycotina</taxon>
        <taxon>Sordariomycetes</taxon>
        <taxon>Hypocreomycetidae</taxon>
        <taxon>Hypocreales</taxon>
        <taxon>Nectriaceae</taxon>
        <taxon>Fusarium</taxon>
    </lineage>
</organism>